<organism evidence="1 2">
    <name type="scientific">Phytopseudomonas punonensis</name>
    <dbReference type="NCBI Taxonomy" id="1220495"/>
    <lineage>
        <taxon>Bacteria</taxon>
        <taxon>Pseudomonadati</taxon>
        <taxon>Pseudomonadota</taxon>
        <taxon>Gammaproteobacteria</taxon>
        <taxon>Pseudomonadales</taxon>
        <taxon>Pseudomonadaceae</taxon>
        <taxon>Phytopseudomonas</taxon>
    </lineage>
</organism>
<proteinExistence type="predicted"/>
<dbReference type="Proteomes" id="UP000184305">
    <property type="component" value="Unassembled WGS sequence"/>
</dbReference>
<protein>
    <submittedName>
        <fullName evidence="1">Uncharacterized protein</fullName>
    </submittedName>
</protein>
<dbReference type="EMBL" id="FRBQ01000005">
    <property type="protein sequence ID" value="SHM48009.1"/>
    <property type="molecule type" value="Genomic_DNA"/>
</dbReference>
<evidence type="ECO:0000313" key="1">
    <source>
        <dbReference type="EMBL" id="SHM48009.1"/>
    </source>
</evidence>
<name>A0A1M7J4K0_9GAMM</name>
<accession>A0A1M7J4K0</accession>
<evidence type="ECO:0000313" key="2">
    <source>
        <dbReference type="Proteomes" id="UP000184305"/>
    </source>
</evidence>
<sequence>MPARTSKGLVNASGAFVCNKAHLISQAGFVDDNRGAAGEPVDPLAAFDELWGAYNPSRNSSCLSFPQPFIESLRCQKSSAQ</sequence>
<keyword evidence="2" id="KW-1185">Reference proteome</keyword>
<reference evidence="2" key="1">
    <citation type="submission" date="2016-11" db="EMBL/GenBank/DDBJ databases">
        <authorList>
            <person name="Varghese N."/>
            <person name="Submissions S."/>
        </authorList>
    </citation>
    <scope>NUCLEOTIDE SEQUENCE [LARGE SCALE GENOMIC DNA]</scope>
    <source>
        <strain evidence="2">CECT 8089</strain>
    </source>
</reference>
<gene>
    <name evidence="1" type="ORF">SAMN05216288_3730</name>
</gene>
<dbReference type="AlphaFoldDB" id="A0A1M7J4K0"/>